<dbReference type="EMBL" id="BARU01001926">
    <property type="protein sequence ID" value="GAH22252.1"/>
    <property type="molecule type" value="Genomic_DNA"/>
</dbReference>
<comment type="caution">
    <text evidence="1">The sequence shown here is derived from an EMBL/GenBank/DDBJ whole genome shotgun (WGS) entry which is preliminary data.</text>
</comment>
<evidence type="ECO:0008006" key="2">
    <source>
        <dbReference type="Google" id="ProtNLM"/>
    </source>
</evidence>
<gene>
    <name evidence="1" type="ORF">S03H2_04769</name>
</gene>
<dbReference type="InterPro" id="IPR036237">
    <property type="entry name" value="Xyl_isomerase-like_sf"/>
</dbReference>
<sequence length="134" mass="14535">MKLGVLTSLFGSLDYEEMLARVVEAGLEAVELGTGNYPGKAHCSPDELLNDREALKRYKKALSCHGNPIHPQEEIAQAHHQVFEKTILLAEELEMGVVCLFSGCPGGSKFDKTPKAAVIGLGFIGKVHCENIDI</sequence>
<organism evidence="1">
    <name type="scientific">marine sediment metagenome</name>
    <dbReference type="NCBI Taxonomy" id="412755"/>
    <lineage>
        <taxon>unclassified sequences</taxon>
        <taxon>metagenomes</taxon>
        <taxon>ecological metagenomes</taxon>
    </lineage>
</organism>
<dbReference type="AlphaFoldDB" id="X1DPW8"/>
<accession>X1DPW8</accession>
<reference evidence="1" key="1">
    <citation type="journal article" date="2014" name="Front. Microbiol.">
        <title>High frequency of phylogenetically diverse reductive dehalogenase-homologous genes in deep subseafloor sedimentary metagenomes.</title>
        <authorList>
            <person name="Kawai M."/>
            <person name="Futagami T."/>
            <person name="Toyoda A."/>
            <person name="Takaki Y."/>
            <person name="Nishi S."/>
            <person name="Hori S."/>
            <person name="Arai W."/>
            <person name="Tsubouchi T."/>
            <person name="Morono Y."/>
            <person name="Uchiyama I."/>
            <person name="Ito T."/>
            <person name="Fujiyama A."/>
            <person name="Inagaki F."/>
            <person name="Takami H."/>
        </authorList>
    </citation>
    <scope>NUCLEOTIDE SEQUENCE</scope>
    <source>
        <strain evidence="1">Expedition CK06-06</strain>
    </source>
</reference>
<evidence type="ECO:0000313" key="1">
    <source>
        <dbReference type="EMBL" id="GAH22252.1"/>
    </source>
</evidence>
<dbReference type="SUPFAM" id="SSF51658">
    <property type="entry name" value="Xylose isomerase-like"/>
    <property type="match status" value="1"/>
</dbReference>
<proteinExistence type="predicted"/>
<name>X1DPW8_9ZZZZ</name>
<dbReference type="Gene3D" id="3.20.20.150">
    <property type="entry name" value="Divalent-metal-dependent TIM barrel enzymes"/>
    <property type="match status" value="1"/>
</dbReference>
<feature type="non-terminal residue" evidence="1">
    <location>
        <position position="134"/>
    </location>
</feature>
<protein>
    <recommendedName>
        <fullName evidence="2">Xylose isomerase-like TIM barrel domain-containing protein</fullName>
    </recommendedName>
</protein>